<evidence type="ECO:0000313" key="13">
    <source>
        <dbReference type="Proteomes" id="UP000228809"/>
    </source>
</evidence>
<dbReference type="Proteomes" id="UP000228809">
    <property type="component" value="Unassembled WGS sequence"/>
</dbReference>
<dbReference type="InterPro" id="IPR001967">
    <property type="entry name" value="Peptidase_S11_N"/>
</dbReference>
<evidence type="ECO:0000256" key="3">
    <source>
        <dbReference type="ARBA" id="ARBA00022801"/>
    </source>
</evidence>
<evidence type="ECO:0000256" key="8">
    <source>
        <dbReference type="PIRSR" id="PIRSR618044-2"/>
    </source>
</evidence>
<dbReference type="Pfam" id="PF00768">
    <property type="entry name" value="Peptidase_S11"/>
    <property type="match status" value="1"/>
</dbReference>
<keyword evidence="10" id="KW-1133">Transmembrane helix</keyword>
<evidence type="ECO:0000256" key="10">
    <source>
        <dbReference type="SAM" id="Phobius"/>
    </source>
</evidence>
<keyword evidence="6" id="KW-0961">Cell wall biogenesis/degradation</keyword>
<evidence type="ECO:0000256" key="7">
    <source>
        <dbReference type="PIRSR" id="PIRSR618044-1"/>
    </source>
</evidence>
<evidence type="ECO:0000259" key="11">
    <source>
        <dbReference type="Pfam" id="PF00768"/>
    </source>
</evidence>
<dbReference type="AlphaFoldDB" id="A0A2M6WF00"/>
<sequence>MTQNPRHREHNTQSYALLVILGIVTAIVLLTVFLTENSLKDDRSVSEEIRSQPSRDVFDPVSIEARAAIVWDVKNNSALFQKNDEAQLPLASLTKIMTALVARESVDGRLLVNIDDDDIAVEGDSGFVSGDSFNLDDLLSYTLLVSSNDGAEAIASAAGAFNAPHGEGSTTENRATFIERMNIRARELGLVQTFFTNPTGLDTSQYASGGYGSARDIARLFASAIQAFPNIFEATAYPTFSIETTEHRNIEGENTNEALDMIPNLIAGKTGYTDLAGGNLVVAFNAGLNRPIIVAVLGSTYDGRFRDVSILSEAALKAIAFSH</sequence>
<dbReference type="GO" id="GO:0071555">
    <property type="term" value="P:cell wall organization"/>
    <property type="evidence" value="ECO:0007669"/>
    <property type="project" value="UniProtKB-KW"/>
</dbReference>
<keyword evidence="10" id="KW-0812">Transmembrane</keyword>
<keyword evidence="10" id="KW-0472">Membrane</keyword>
<feature type="domain" description="Peptidase S11 D-alanyl-D-alanine carboxypeptidase A N-terminal" evidence="11">
    <location>
        <begin position="61"/>
        <end position="299"/>
    </location>
</feature>
<feature type="transmembrane region" description="Helical" evidence="10">
    <location>
        <begin position="15"/>
        <end position="34"/>
    </location>
</feature>
<feature type="active site" description="Proton acceptor" evidence="7">
    <location>
        <position position="95"/>
    </location>
</feature>
<comment type="similarity">
    <text evidence="1 9">Belongs to the peptidase S11 family.</text>
</comment>
<feature type="active site" description="Acyl-ester intermediate" evidence="7">
    <location>
        <position position="92"/>
    </location>
</feature>
<dbReference type="GO" id="GO:0008360">
    <property type="term" value="P:regulation of cell shape"/>
    <property type="evidence" value="ECO:0007669"/>
    <property type="project" value="UniProtKB-KW"/>
</dbReference>
<dbReference type="PRINTS" id="PR00725">
    <property type="entry name" value="DADACBPTASE1"/>
</dbReference>
<dbReference type="InterPro" id="IPR012338">
    <property type="entry name" value="Beta-lactam/transpept-like"/>
</dbReference>
<evidence type="ECO:0000256" key="6">
    <source>
        <dbReference type="ARBA" id="ARBA00023316"/>
    </source>
</evidence>
<accession>A0A2M6WF00</accession>
<keyword evidence="5" id="KW-0573">Peptidoglycan synthesis</keyword>
<reference evidence="13" key="1">
    <citation type="submission" date="2017-09" db="EMBL/GenBank/DDBJ databases">
        <title>Depth-based differentiation of microbial function through sediment-hosted aquifers and enrichment of novel symbionts in the deep terrestrial subsurface.</title>
        <authorList>
            <person name="Probst A.J."/>
            <person name="Ladd B."/>
            <person name="Jarett J.K."/>
            <person name="Geller-Mcgrath D.E."/>
            <person name="Sieber C.M.K."/>
            <person name="Emerson J.B."/>
            <person name="Anantharaman K."/>
            <person name="Thomas B.C."/>
            <person name="Malmstrom R."/>
            <person name="Stieglmeier M."/>
            <person name="Klingl A."/>
            <person name="Woyke T."/>
            <person name="Ryan C.M."/>
            <person name="Banfield J.F."/>
        </authorList>
    </citation>
    <scope>NUCLEOTIDE SEQUENCE [LARGE SCALE GENOMIC DNA]</scope>
</reference>
<evidence type="ECO:0000256" key="1">
    <source>
        <dbReference type="ARBA" id="ARBA00007164"/>
    </source>
</evidence>
<dbReference type="SUPFAM" id="SSF56601">
    <property type="entry name" value="beta-lactamase/transpeptidase-like"/>
    <property type="match status" value="1"/>
</dbReference>
<evidence type="ECO:0000256" key="5">
    <source>
        <dbReference type="ARBA" id="ARBA00022984"/>
    </source>
</evidence>
<keyword evidence="4" id="KW-0133">Cell shape</keyword>
<evidence type="ECO:0000256" key="2">
    <source>
        <dbReference type="ARBA" id="ARBA00022729"/>
    </source>
</evidence>
<dbReference type="PANTHER" id="PTHR21581">
    <property type="entry name" value="D-ALANYL-D-ALANINE CARBOXYPEPTIDASE"/>
    <property type="match status" value="1"/>
</dbReference>
<dbReference type="GO" id="GO:0009002">
    <property type="term" value="F:serine-type D-Ala-D-Ala carboxypeptidase activity"/>
    <property type="evidence" value="ECO:0007669"/>
    <property type="project" value="InterPro"/>
</dbReference>
<organism evidence="12 13">
    <name type="scientific">Candidatus Kaiserbacteria bacterium CG10_big_fil_rev_8_21_14_0_10_49_17</name>
    <dbReference type="NCBI Taxonomy" id="1974609"/>
    <lineage>
        <taxon>Bacteria</taxon>
        <taxon>Candidatus Kaiseribacteriota</taxon>
    </lineage>
</organism>
<evidence type="ECO:0000256" key="9">
    <source>
        <dbReference type="RuleBase" id="RU004016"/>
    </source>
</evidence>
<protein>
    <recommendedName>
        <fullName evidence="11">Peptidase S11 D-alanyl-D-alanine carboxypeptidase A N-terminal domain-containing protein</fullName>
    </recommendedName>
</protein>
<keyword evidence="2" id="KW-0732">Signal</keyword>
<dbReference type="PANTHER" id="PTHR21581:SF6">
    <property type="entry name" value="TRAFFICKING PROTEIN PARTICLE COMPLEX SUBUNIT 12"/>
    <property type="match status" value="1"/>
</dbReference>
<dbReference type="InterPro" id="IPR018044">
    <property type="entry name" value="Peptidase_S11"/>
</dbReference>
<evidence type="ECO:0000256" key="4">
    <source>
        <dbReference type="ARBA" id="ARBA00022960"/>
    </source>
</evidence>
<gene>
    <name evidence="12" type="ORF">COU17_00160</name>
</gene>
<keyword evidence="3" id="KW-0378">Hydrolase</keyword>
<feature type="active site" evidence="7">
    <location>
        <position position="146"/>
    </location>
</feature>
<name>A0A2M6WF00_9BACT</name>
<dbReference type="GO" id="GO:0006508">
    <property type="term" value="P:proteolysis"/>
    <property type="evidence" value="ECO:0007669"/>
    <property type="project" value="InterPro"/>
</dbReference>
<dbReference type="Gene3D" id="3.40.710.10">
    <property type="entry name" value="DD-peptidase/beta-lactamase superfamily"/>
    <property type="match status" value="1"/>
</dbReference>
<feature type="binding site" evidence="8">
    <location>
        <position position="269"/>
    </location>
    <ligand>
        <name>substrate</name>
    </ligand>
</feature>
<evidence type="ECO:0000313" key="12">
    <source>
        <dbReference type="EMBL" id="PIT91390.1"/>
    </source>
</evidence>
<comment type="caution">
    <text evidence="12">The sequence shown here is derived from an EMBL/GenBank/DDBJ whole genome shotgun (WGS) entry which is preliminary data.</text>
</comment>
<proteinExistence type="inferred from homology"/>
<dbReference type="EMBL" id="PFBJ01000003">
    <property type="protein sequence ID" value="PIT91390.1"/>
    <property type="molecule type" value="Genomic_DNA"/>
</dbReference>
<dbReference type="GO" id="GO:0009252">
    <property type="term" value="P:peptidoglycan biosynthetic process"/>
    <property type="evidence" value="ECO:0007669"/>
    <property type="project" value="UniProtKB-KW"/>
</dbReference>